<dbReference type="InterPro" id="IPR011335">
    <property type="entry name" value="Restrct_endonuc-II-like"/>
</dbReference>
<dbReference type="EC" id="5.6.2.4" evidence="12"/>
<dbReference type="InterPro" id="IPR014016">
    <property type="entry name" value="UvrD-like_ATP-bd"/>
</dbReference>
<keyword evidence="7 14" id="KW-0067">ATP-binding</keyword>
<evidence type="ECO:0000259" key="15">
    <source>
        <dbReference type="PROSITE" id="PS51198"/>
    </source>
</evidence>
<dbReference type="InterPro" id="IPR014017">
    <property type="entry name" value="DNA_helicase_UvrD-like_C"/>
</dbReference>
<evidence type="ECO:0000256" key="1">
    <source>
        <dbReference type="ARBA" id="ARBA00022722"/>
    </source>
</evidence>
<dbReference type="GO" id="GO:0000725">
    <property type="term" value="P:recombinational repair"/>
    <property type="evidence" value="ECO:0007669"/>
    <property type="project" value="TreeGrafter"/>
</dbReference>
<comment type="caution">
    <text evidence="17">The sequence shown here is derived from an EMBL/GenBank/DDBJ whole genome shotgun (WGS) entry which is preliminary data.</text>
</comment>
<keyword evidence="5 14" id="KW-0347">Helicase</keyword>
<dbReference type="InterPro" id="IPR000212">
    <property type="entry name" value="DNA_helicase_UvrD/REP"/>
</dbReference>
<dbReference type="PROSITE" id="PS51198">
    <property type="entry name" value="UVRD_HELICASE_ATP_BIND"/>
    <property type="match status" value="1"/>
</dbReference>
<evidence type="ECO:0000259" key="16">
    <source>
        <dbReference type="PROSITE" id="PS51217"/>
    </source>
</evidence>
<dbReference type="Pfam" id="PF00580">
    <property type="entry name" value="UvrD-helicase"/>
    <property type="match status" value="1"/>
</dbReference>
<keyword evidence="10" id="KW-0413">Isomerase</keyword>
<keyword evidence="4 14" id="KW-0378">Hydrolase</keyword>
<keyword evidence="2 14" id="KW-0547">Nucleotide-binding</keyword>
<comment type="catalytic activity">
    <reaction evidence="13">
        <text>ATP + H2O = ADP + phosphate + H(+)</text>
        <dbReference type="Rhea" id="RHEA:13065"/>
        <dbReference type="ChEBI" id="CHEBI:15377"/>
        <dbReference type="ChEBI" id="CHEBI:15378"/>
        <dbReference type="ChEBI" id="CHEBI:30616"/>
        <dbReference type="ChEBI" id="CHEBI:43474"/>
        <dbReference type="ChEBI" id="CHEBI:456216"/>
        <dbReference type="EC" id="5.6.2.4"/>
    </reaction>
</comment>
<dbReference type="InterPro" id="IPR038726">
    <property type="entry name" value="PDDEXK_AddAB-type"/>
</dbReference>
<keyword evidence="3" id="KW-0227">DNA damage</keyword>
<dbReference type="Pfam" id="PF13361">
    <property type="entry name" value="UvrD_C"/>
    <property type="match status" value="1"/>
</dbReference>
<evidence type="ECO:0000256" key="13">
    <source>
        <dbReference type="ARBA" id="ARBA00048988"/>
    </source>
</evidence>
<feature type="binding site" evidence="14">
    <location>
        <begin position="21"/>
        <end position="28"/>
    </location>
    <ligand>
        <name>ATP</name>
        <dbReference type="ChEBI" id="CHEBI:30616"/>
    </ligand>
</feature>
<dbReference type="AlphaFoldDB" id="A0AAJ1IFK1"/>
<evidence type="ECO:0000256" key="4">
    <source>
        <dbReference type="ARBA" id="ARBA00022801"/>
    </source>
</evidence>
<dbReference type="GO" id="GO:0005829">
    <property type="term" value="C:cytosol"/>
    <property type="evidence" value="ECO:0007669"/>
    <property type="project" value="TreeGrafter"/>
</dbReference>
<feature type="domain" description="UvrD-like helicase C-terminal" evidence="16">
    <location>
        <begin position="443"/>
        <end position="737"/>
    </location>
</feature>
<dbReference type="GO" id="GO:0003677">
    <property type="term" value="F:DNA binding"/>
    <property type="evidence" value="ECO:0007669"/>
    <property type="project" value="UniProtKB-KW"/>
</dbReference>
<evidence type="ECO:0000256" key="14">
    <source>
        <dbReference type="PROSITE-ProRule" id="PRU00560"/>
    </source>
</evidence>
<evidence type="ECO:0000256" key="3">
    <source>
        <dbReference type="ARBA" id="ARBA00022763"/>
    </source>
</evidence>
<dbReference type="SUPFAM" id="SSF52980">
    <property type="entry name" value="Restriction endonuclease-like"/>
    <property type="match status" value="1"/>
</dbReference>
<evidence type="ECO:0000256" key="6">
    <source>
        <dbReference type="ARBA" id="ARBA00022839"/>
    </source>
</evidence>
<dbReference type="GO" id="GO:0004527">
    <property type="term" value="F:exonuclease activity"/>
    <property type="evidence" value="ECO:0007669"/>
    <property type="project" value="UniProtKB-KW"/>
</dbReference>
<keyword evidence="9" id="KW-0234">DNA repair</keyword>
<dbReference type="PANTHER" id="PTHR11070:SF67">
    <property type="entry name" value="DNA 3'-5' HELICASE"/>
    <property type="match status" value="1"/>
</dbReference>
<dbReference type="InterPro" id="IPR027417">
    <property type="entry name" value="P-loop_NTPase"/>
</dbReference>
<evidence type="ECO:0000256" key="10">
    <source>
        <dbReference type="ARBA" id="ARBA00023235"/>
    </source>
</evidence>
<dbReference type="GO" id="GO:0043138">
    <property type="term" value="F:3'-5' DNA helicase activity"/>
    <property type="evidence" value="ECO:0007669"/>
    <property type="project" value="UniProtKB-EC"/>
</dbReference>
<evidence type="ECO:0000256" key="2">
    <source>
        <dbReference type="ARBA" id="ARBA00022741"/>
    </source>
</evidence>
<dbReference type="Gene3D" id="3.40.50.300">
    <property type="entry name" value="P-loop containing nucleotide triphosphate hydrolases"/>
    <property type="match status" value="4"/>
</dbReference>
<evidence type="ECO:0000313" key="17">
    <source>
        <dbReference type="EMBL" id="MDC7226470.1"/>
    </source>
</evidence>
<comment type="catalytic activity">
    <reaction evidence="11">
        <text>Couples ATP hydrolysis with the unwinding of duplex DNA by translocating in the 3'-5' direction.</text>
        <dbReference type="EC" id="5.6.2.4"/>
    </reaction>
</comment>
<gene>
    <name evidence="17" type="ORF">PQJ61_06875</name>
</gene>
<evidence type="ECO:0000256" key="12">
    <source>
        <dbReference type="ARBA" id="ARBA00034808"/>
    </source>
</evidence>
<evidence type="ECO:0000256" key="5">
    <source>
        <dbReference type="ARBA" id="ARBA00022806"/>
    </source>
</evidence>
<feature type="domain" description="UvrD-like helicase ATP-binding" evidence="15">
    <location>
        <begin position="1"/>
        <end position="431"/>
    </location>
</feature>
<dbReference type="EMBL" id="JAQQAL010000011">
    <property type="protein sequence ID" value="MDC7226470.1"/>
    <property type="molecule type" value="Genomic_DNA"/>
</dbReference>
<reference evidence="17 18" key="1">
    <citation type="submission" date="2022-12" db="EMBL/GenBank/DDBJ databases">
        <title>Metagenome assembled genome from gulf of manar.</title>
        <authorList>
            <person name="Kohli P."/>
            <person name="Pk S."/>
            <person name="Venkata Ramana C."/>
            <person name="Sasikala C."/>
        </authorList>
    </citation>
    <scope>NUCLEOTIDE SEQUENCE [LARGE SCALE GENOMIC DNA]</scope>
    <source>
        <strain evidence="17">JB008</strain>
    </source>
</reference>
<dbReference type="Gene3D" id="3.90.320.10">
    <property type="match status" value="1"/>
</dbReference>
<evidence type="ECO:0000256" key="8">
    <source>
        <dbReference type="ARBA" id="ARBA00023125"/>
    </source>
</evidence>
<accession>A0AAJ1IFK1</accession>
<evidence type="ECO:0000256" key="9">
    <source>
        <dbReference type="ARBA" id="ARBA00023204"/>
    </source>
</evidence>
<dbReference type="InterPro" id="IPR011604">
    <property type="entry name" value="PDDEXK-like_dom_sf"/>
</dbReference>
<keyword evidence="6" id="KW-0269">Exonuclease</keyword>
<dbReference type="Pfam" id="PF12705">
    <property type="entry name" value="PDDEXK_1"/>
    <property type="match status" value="1"/>
</dbReference>
<evidence type="ECO:0000256" key="7">
    <source>
        <dbReference type="ARBA" id="ARBA00022840"/>
    </source>
</evidence>
<organism evidence="17 18">
    <name type="scientific">Candidatus Thalassospirochaeta sargassi</name>
    <dbReference type="NCBI Taxonomy" id="3119039"/>
    <lineage>
        <taxon>Bacteria</taxon>
        <taxon>Pseudomonadati</taxon>
        <taxon>Spirochaetota</taxon>
        <taxon>Spirochaetia</taxon>
        <taxon>Spirochaetales</taxon>
        <taxon>Spirochaetaceae</taxon>
        <taxon>Candidatus Thalassospirochaeta</taxon>
    </lineage>
</organism>
<dbReference type="PROSITE" id="PS51217">
    <property type="entry name" value="UVRD_HELICASE_CTER"/>
    <property type="match status" value="1"/>
</dbReference>
<dbReference type="Proteomes" id="UP001221217">
    <property type="component" value="Unassembled WGS sequence"/>
</dbReference>
<protein>
    <recommendedName>
        <fullName evidence="12">DNA 3'-5' helicase</fullName>
        <ecNumber evidence="12">5.6.2.4</ecNumber>
    </recommendedName>
</protein>
<dbReference type="PANTHER" id="PTHR11070">
    <property type="entry name" value="UVRD / RECB / PCRA DNA HELICASE FAMILY MEMBER"/>
    <property type="match status" value="1"/>
</dbReference>
<evidence type="ECO:0000256" key="11">
    <source>
        <dbReference type="ARBA" id="ARBA00034617"/>
    </source>
</evidence>
<dbReference type="GO" id="GO:0005524">
    <property type="term" value="F:ATP binding"/>
    <property type="evidence" value="ECO:0007669"/>
    <property type="project" value="UniProtKB-UniRule"/>
</dbReference>
<keyword evidence="1" id="KW-0540">Nuclease</keyword>
<dbReference type="SUPFAM" id="SSF52540">
    <property type="entry name" value="P-loop containing nucleoside triphosphate hydrolases"/>
    <property type="match status" value="1"/>
</dbReference>
<sequence length="1104" mass="124070">MRLDKFQQTVIDCDTNAVVSAGAGSGKTTVLSARFLRLIAERKAEVGEILTLTFTRKAAAEMYERIYSLLVENRDNPAVADAVADFDKASISTLDSFCSRIARDCSSLFGLPSNFTTDESSVRALAEDTSLDFILANAENPHLKDFIFINGFENVWKNFFVHIALNYLAIGEPVDFEEVFRHQMDTAEKAMAESAETADSLISDILAVEPVLGSLAKEQDKLASLPSIRGLSADSDYKGLLEALHGLNIKKAGGSSKKEEVLIFKDLVEELRGCRDELHELVGTLLNRRLIQGLFELSSLFQDEIFSRKRSSGLLGFHDVLTIAVSGLKRDHELRRYYKGLFRYIMIDEFQDNNKLQKELLYLLSERDDHEGEGVPAAGELNPAKLFFVGDEKQSIYRFRGADVSVFKQLSTEIGDAGGKALELKMNYRSEPGLIDFFNRLFSEVMSDSSEDYQASFEPLLSRPAVLPQEPDIRLLYKAHSSDLPEDSLSSEESEARAIAEYILSAEDSFDIAVKGEIRKARFSDFALLFRSGTNQKTYEQVFRAYGIPYNVHSVRSLFQEAPVNDIYNFLQLCLYPGDRTAAAALLRSPLMNLSDFSTVNFLLSGKKIFDKGFQKILEGCCRTEEDLSRYRMARGLYEEINPRIDREPLADIISDIWYKTGYRYLILADSSRHGYLEYFDYLKQLAVRYDQEGKSAADFLDFIRENLGEYKKIDDLKILGYSSGGVEIMPVHQSKGLEFPIVIVANAGNVGLSDRGGSTPAYISEADGLSFNLVSGRGAGSSGRCNYFFSRGKEENRAREEAELRRLLYVALTRAECHLVVSGCHGPQNRSGQKSMLNMFLSAFGWSDQNDPYMYQQLEPYIEEIKNRRWSEDGGLRGEKANIPAVSAEYSAAVASVYELEANEFSATTLNALHKETMPEVPDEKKQELPSLEPRLEKILSDKGLEADFGTICHRLIEWAVKSGIEESLPPLDRVSDELRPFFSGFSDNDWSLMVKSAAGLAEGFLKSETWKTALSSTGFESELAFTSKTIHGEDEVYVNGVIDLVFEMDDYIQIIDFKTDRKIIPGEYERQMELYIEAASEIYEKPARCSLFYLRSGVEISL</sequence>
<name>A0AAJ1IFK1_9SPIO</name>
<keyword evidence="8" id="KW-0238">DNA-binding</keyword>
<evidence type="ECO:0000313" key="18">
    <source>
        <dbReference type="Proteomes" id="UP001221217"/>
    </source>
</evidence>
<proteinExistence type="predicted"/>